<evidence type="ECO:0000259" key="1">
    <source>
        <dbReference type="Pfam" id="PF22481"/>
    </source>
</evidence>
<name>A0A3R9KVS0_STRCR</name>
<dbReference type="EMBL" id="RJPS01000002">
    <property type="protein sequence ID" value="RSJ92090.1"/>
    <property type="molecule type" value="Genomic_DNA"/>
</dbReference>
<reference evidence="2 3" key="1">
    <citation type="submission" date="2018-11" db="EMBL/GenBank/DDBJ databases">
        <title>Species Designations Belie Phenotypic and Genotypic Heterogeneity in Oral Streptococci.</title>
        <authorList>
            <person name="Velsko I."/>
        </authorList>
    </citation>
    <scope>NUCLEOTIDE SEQUENCE [LARGE SCALE GENOMIC DNA]</scope>
    <source>
        <strain evidence="2 3">A52</strain>
    </source>
</reference>
<dbReference type="Pfam" id="PF22481">
    <property type="entry name" value="DUF6985"/>
    <property type="match status" value="1"/>
</dbReference>
<dbReference type="RefSeq" id="WP_125372768.1">
    <property type="nucleotide sequence ID" value="NZ_CAUUYS010000004.1"/>
</dbReference>
<evidence type="ECO:0000313" key="3">
    <source>
        <dbReference type="Proteomes" id="UP000270868"/>
    </source>
</evidence>
<dbReference type="Proteomes" id="UP000270868">
    <property type="component" value="Unassembled WGS sequence"/>
</dbReference>
<protein>
    <recommendedName>
        <fullName evidence="1">DUF6985 domain-containing protein</fullName>
    </recommendedName>
</protein>
<evidence type="ECO:0000313" key="2">
    <source>
        <dbReference type="EMBL" id="RSJ92090.1"/>
    </source>
</evidence>
<proteinExistence type="predicted"/>
<gene>
    <name evidence="2" type="ORF">D8792_02450</name>
</gene>
<organism evidence="2 3">
    <name type="scientific">Streptococcus cristatus</name>
    <dbReference type="NCBI Taxonomy" id="45634"/>
    <lineage>
        <taxon>Bacteria</taxon>
        <taxon>Bacillati</taxon>
        <taxon>Bacillota</taxon>
        <taxon>Bacilli</taxon>
        <taxon>Lactobacillales</taxon>
        <taxon>Streptococcaceae</taxon>
        <taxon>Streptococcus</taxon>
    </lineage>
</organism>
<dbReference type="AlphaFoldDB" id="A0A3R9KVS0"/>
<accession>A0A3R9KVS0</accession>
<comment type="caution">
    <text evidence="2">The sequence shown here is derived from an EMBL/GenBank/DDBJ whole genome shotgun (WGS) entry which is preliminary data.</text>
</comment>
<dbReference type="InterPro" id="IPR054254">
    <property type="entry name" value="DUF6985"/>
</dbReference>
<feature type="domain" description="DUF6985" evidence="1">
    <location>
        <begin position="7"/>
        <end position="158"/>
    </location>
</feature>
<sequence>MKLNHQIFGNIEFNNGWTRPISITMFGKQHVLEINIDADEDAEFEINQEKSYTFFQEHLEEIVTEVNSAILSYYDRKISDIVSSFTNLAEKQSFLNKIGDEQQIYSLLQPKQIMFPLTFDESVEEFGFLCDCDWDKENGIGIKFTNGLLSEIGYQDILL</sequence>